<protein>
    <recommendedName>
        <fullName evidence="3">Resolvase</fullName>
    </recommendedName>
</protein>
<accession>A0ABX2P9A8</accession>
<name>A0ABX2P9A8_9PROT</name>
<organism evidence="1 2">
    <name type="scientific">Asaia spathodeae</name>
    <dbReference type="NCBI Taxonomy" id="657016"/>
    <lineage>
        <taxon>Bacteria</taxon>
        <taxon>Pseudomonadati</taxon>
        <taxon>Pseudomonadota</taxon>
        <taxon>Alphaproteobacteria</taxon>
        <taxon>Acetobacterales</taxon>
        <taxon>Acetobacteraceae</taxon>
        <taxon>Asaia</taxon>
    </lineage>
</organism>
<sequence>MAAFGFFLKPNALPLPAISVSPRLSKTNLSCPYFHSHCRFAIRKFTSGMKILMKRAYVREGVPGWSVERQLAALSDAGFSGPIFQDAMTRGDKRGRRVEALTERASLLRPSGREGRETIIVATIRALALNSGPDLLGALKAAADRGATVRALSERLEIPPGAGIAELIAASTAWDRGRRIDQTADARTKGNAAAAARAADRRAKAVAIARPLWGLSSGEMPNTEIARRAGLSITTLYRTLGRRSVAQKIAKQRREKNNA</sequence>
<evidence type="ECO:0008006" key="3">
    <source>
        <dbReference type="Google" id="ProtNLM"/>
    </source>
</evidence>
<comment type="caution">
    <text evidence="1">The sequence shown here is derived from an EMBL/GenBank/DDBJ whole genome shotgun (WGS) entry which is preliminary data.</text>
</comment>
<reference evidence="1 2" key="1">
    <citation type="submission" date="2020-06" db="EMBL/GenBank/DDBJ databases">
        <title>Synonyms of Asaia species.</title>
        <authorList>
            <person name="Sombolestani A."/>
        </authorList>
    </citation>
    <scope>NUCLEOTIDE SEQUENCE [LARGE SCALE GENOMIC DNA]</scope>
    <source>
        <strain evidence="1 2">LMG 27047</strain>
    </source>
</reference>
<dbReference type="EMBL" id="JABXXV010000010">
    <property type="protein sequence ID" value="NVN48179.1"/>
    <property type="molecule type" value="Genomic_DNA"/>
</dbReference>
<evidence type="ECO:0000313" key="2">
    <source>
        <dbReference type="Proteomes" id="UP001516351"/>
    </source>
</evidence>
<proteinExistence type="predicted"/>
<evidence type="ECO:0000313" key="1">
    <source>
        <dbReference type="EMBL" id="NVN48179.1"/>
    </source>
</evidence>
<gene>
    <name evidence="1" type="ORF">HW542_15370</name>
</gene>
<dbReference type="Proteomes" id="UP001516351">
    <property type="component" value="Unassembled WGS sequence"/>
</dbReference>
<keyword evidence="2" id="KW-1185">Reference proteome</keyword>
<dbReference type="RefSeq" id="WP_267312127.1">
    <property type="nucleotide sequence ID" value="NZ_JABXXU010000010.1"/>
</dbReference>